<dbReference type="RefSeq" id="WP_377582450.1">
    <property type="nucleotide sequence ID" value="NZ_JBHTKA010000008.1"/>
</dbReference>
<dbReference type="Proteomes" id="UP001597112">
    <property type="component" value="Unassembled WGS sequence"/>
</dbReference>
<protein>
    <submittedName>
        <fullName evidence="2">AAA family ATPase</fullName>
    </submittedName>
</protein>
<dbReference type="SUPFAM" id="SSF52540">
    <property type="entry name" value="P-loop containing nucleoside triphosphate hydrolases"/>
    <property type="match status" value="1"/>
</dbReference>
<dbReference type="InterPro" id="IPR038727">
    <property type="entry name" value="NadR/Ttd14_AAA_dom"/>
</dbReference>
<dbReference type="Pfam" id="PF13521">
    <property type="entry name" value="AAA_28"/>
    <property type="match status" value="1"/>
</dbReference>
<comment type="caution">
    <text evidence="2">The sequence shown here is derived from an EMBL/GenBank/DDBJ whole genome shotgun (WGS) entry which is preliminary data.</text>
</comment>
<dbReference type="InterPro" id="IPR027417">
    <property type="entry name" value="P-loop_NTPase"/>
</dbReference>
<dbReference type="PANTHER" id="PTHR37512">
    <property type="entry name" value="TRIFUNCTIONAL NAD BIOSYNTHESIS/REGULATOR PROTEIN NADR"/>
    <property type="match status" value="1"/>
</dbReference>
<evidence type="ECO:0000259" key="1">
    <source>
        <dbReference type="Pfam" id="PF13521"/>
    </source>
</evidence>
<reference evidence="3" key="1">
    <citation type="journal article" date="2019" name="Int. J. Syst. Evol. Microbiol.">
        <title>The Global Catalogue of Microorganisms (GCM) 10K type strain sequencing project: providing services to taxonomists for standard genome sequencing and annotation.</title>
        <authorList>
            <consortium name="The Broad Institute Genomics Platform"/>
            <consortium name="The Broad Institute Genome Sequencing Center for Infectious Disease"/>
            <person name="Wu L."/>
            <person name="Ma J."/>
        </authorList>
    </citation>
    <scope>NUCLEOTIDE SEQUENCE [LARGE SCALE GENOMIC DNA]</scope>
    <source>
        <strain evidence="3">CCUG 58938</strain>
    </source>
</reference>
<feature type="domain" description="NadR/Ttd14 AAA" evidence="1">
    <location>
        <begin position="11"/>
        <end position="165"/>
    </location>
</feature>
<evidence type="ECO:0000313" key="2">
    <source>
        <dbReference type="EMBL" id="MFD1001897.1"/>
    </source>
</evidence>
<gene>
    <name evidence="2" type="ORF">ACFQ21_21405</name>
</gene>
<keyword evidence="3" id="KW-1185">Reference proteome</keyword>
<accession>A0ABW3K6N5</accession>
<name>A0ABW3K6N5_9BACT</name>
<dbReference type="Gene3D" id="3.40.50.300">
    <property type="entry name" value="P-loop containing nucleotide triphosphate hydrolases"/>
    <property type="match status" value="1"/>
</dbReference>
<dbReference type="PANTHER" id="PTHR37512:SF1">
    <property type="entry name" value="NADR_TTD14 AAA DOMAIN-CONTAINING PROTEIN"/>
    <property type="match status" value="1"/>
</dbReference>
<dbReference type="InterPro" id="IPR052735">
    <property type="entry name" value="NAD_biosynth-regulator"/>
</dbReference>
<proteinExistence type="predicted"/>
<sequence>MNAFNLPTVKKVAIIGPECTGKSDLSKFLAEHFHTTWVPEYARGYIGNLVRPYVENDLLTIAHGQLRLEEEWTRDANQVLICDTNLYVIKVWSEFKYGSCHPDILHQIATRKYDLYMLTYVDLPWEEDPQREHPNQREELYQLYLNEMKNQPVPYVEIRGEREQRRKLAVDAIEKILTTV</sequence>
<dbReference type="EMBL" id="JBHTKA010000008">
    <property type="protein sequence ID" value="MFD1001897.1"/>
    <property type="molecule type" value="Genomic_DNA"/>
</dbReference>
<evidence type="ECO:0000313" key="3">
    <source>
        <dbReference type="Proteomes" id="UP001597112"/>
    </source>
</evidence>
<organism evidence="2 3">
    <name type="scientific">Ohtaekwangia kribbensis</name>
    <dbReference type="NCBI Taxonomy" id="688913"/>
    <lineage>
        <taxon>Bacteria</taxon>
        <taxon>Pseudomonadati</taxon>
        <taxon>Bacteroidota</taxon>
        <taxon>Cytophagia</taxon>
        <taxon>Cytophagales</taxon>
        <taxon>Fulvivirgaceae</taxon>
        <taxon>Ohtaekwangia</taxon>
    </lineage>
</organism>